<dbReference type="InterPro" id="IPR015590">
    <property type="entry name" value="Aldehyde_DH_dom"/>
</dbReference>
<dbReference type="eggNOG" id="COG1012">
    <property type="taxonomic scope" value="Bacteria"/>
</dbReference>
<evidence type="ECO:0000259" key="7">
    <source>
        <dbReference type="Pfam" id="PF00171"/>
    </source>
</evidence>
<dbReference type="RefSeq" id="WP_009679121.1">
    <property type="nucleotide sequence ID" value="NZ_AEUD01000006.1"/>
</dbReference>
<sequence>MTAVIDTVATWQRDSALIAGRWQRCTELSTVHDPATEQPIGTAASAAAADVDAAVAGARAALPRWSRTSSEGRAALLDALVEQVRLRRDELVAATVAEVGAPIRVASEAHIDLGITILSDFADLARTYEWQSRIGNSVLIRRAAGVVGAITPWNYPFYQLVAKVGAALAAGCPIVVKPAELTPLSTYLFADATIAAGLPAGVFSLVPGRGRVVGAALASHPGVDVVSFTGSTGVGRTIAVAAAENIKRACLELGGKSASIVLDDADLSEAIPASVAAGLLNSGQTCSAWSRLLVPQAKYKESLRLAADAVDAMTVGDPREAATDLGPVISADQKSSIISMIEGAIERGARVVRGGPETPPGLSRGHFVAPTILADLPADDPAVLDEIFGPVIVVLPHDGDEHAIELANHSEYGLAGAVWSADVDRAVDVASRIDTGQMDVNGAAFNPRAPFGGWKASGLGRELGPVGLEEFTEITSIQL</sequence>
<dbReference type="PROSITE" id="PS00070">
    <property type="entry name" value="ALDEHYDE_DEHYDR_CYS"/>
    <property type="match status" value="1"/>
</dbReference>
<evidence type="ECO:0000256" key="6">
    <source>
        <dbReference type="RuleBase" id="RU003345"/>
    </source>
</evidence>
<evidence type="ECO:0000313" key="8">
    <source>
        <dbReference type="EMBL" id="EGD55473.1"/>
    </source>
</evidence>
<dbReference type="Gene3D" id="3.40.309.10">
    <property type="entry name" value="Aldehyde Dehydrogenase, Chain A, domain 2"/>
    <property type="match status" value="1"/>
</dbReference>
<dbReference type="InterPro" id="IPR016160">
    <property type="entry name" value="Ald_DH_CS_CYS"/>
</dbReference>
<reference evidence="8 9" key="1">
    <citation type="journal article" date="2011" name="J. Bacteriol.">
        <title>Draft Genome Sequence of Gordonia neofelifaecis NRRL B-59395, a Cholesterol-Degrading Actinomycete.</title>
        <authorList>
            <person name="Ge F."/>
            <person name="Li W."/>
            <person name="Chen G."/>
            <person name="Liu Y."/>
            <person name="Zhang G."/>
            <person name="Yong B."/>
            <person name="Wang Q."/>
            <person name="Wang N."/>
            <person name="Huang Z."/>
            <person name="Li W."/>
            <person name="Wang J."/>
            <person name="Wu C."/>
            <person name="Xie Q."/>
            <person name="Liu G."/>
        </authorList>
    </citation>
    <scope>NUCLEOTIDE SEQUENCE [LARGE SCALE GENOMIC DNA]</scope>
    <source>
        <strain evidence="8 9">NRRL B-59395</strain>
    </source>
</reference>
<gene>
    <name evidence="8" type="ORF">SCNU_09446</name>
</gene>
<evidence type="ECO:0000256" key="2">
    <source>
        <dbReference type="ARBA" id="ARBA00023002"/>
    </source>
</evidence>
<feature type="domain" description="Aldehyde dehydrogenase" evidence="7">
    <location>
        <begin position="29"/>
        <end position="476"/>
    </location>
</feature>
<dbReference type="SUPFAM" id="SSF53720">
    <property type="entry name" value="ALDH-like"/>
    <property type="match status" value="1"/>
</dbReference>
<dbReference type="GO" id="GO:0004029">
    <property type="term" value="F:aldehyde dehydrogenase (NAD+) activity"/>
    <property type="evidence" value="ECO:0007669"/>
    <property type="project" value="UniProtKB-EC"/>
</dbReference>
<evidence type="ECO:0000256" key="1">
    <source>
        <dbReference type="ARBA" id="ARBA00009986"/>
    </source>
</evidence>
<dbReference type="EC" id="1.2.1.3" evidence="3"/>
<evidence type="ECO:0000256" key="3">
    <source>
        <dbReference type="ARBA" id="ARBA00024226"/>
    </source>
</evidence>
<dbReference type="CDD" id="cd07138">
    <property type="entry name" value="ALDH_CddD_SSP0762"/>
    <property type="match status" value="1"/>
</dbReference>
<dbReference type="InterPro" id="IPR016161">
    <property type="entry name" value="Ald_DH/histidinol_DH"/>
</dbReference>
<proteinExistence type="inferred from homology"/>
<evidence type="ECO:0000256" key="4">
    <source>
        <dbReference type="ARBA" id="ARBA00049194"/>
    </source>
</evidence>
<dbReference type="InterPro" id="IPR016162">
    <property type="entry name" value="Ald_DH_N"/>
</dbReference>
<comment type="similarity">
    <text evidence="1 6">Belongs to the aldehyde dehydrogenase family.</text>
</comment>
<keyword evidence="2 6" id="KW-0560">Oxidoreductase</keyword>
<dbReference type="InterPro" id="IPR016163">
    <property type="entry name" value="Ald_DH_C"/>
</dbReference>
<dbReference type="Gene3D" id="3.40.605.10">
    <property type="entry name" value="Aldehyde Dehydrogenase, Chain A, domain 1"/>
    <property type="match status" value="1"/>
</dbReference>
<dbReference type="STRING" id="644548.SCNU_09446"/>
<dbReference type="Pfam" id="PF00171">
    <property type="entry name" value="Aldedh"/>
    <property type="match status" value="1"/>
</dbReference>
<name>F1YJ15_9ACTN</name>
<comment type="catalytic activity">
    <reaction evidence="4">
        <text>an aldehyde + NAD(+) + H2O = a carboxylate + NADH + 2 H(+)</text>
        <dbReference type="Rhea" id="RHEA:16185"/>
        <dbReference type="ChEBI" id="CHEBI:15377"/>
        <dbReference type="ChEBI" id="CHEBI:15378"/>
        <dbReference type="ChEBI" id="CHEBI:17478"/>
        <dbReference type="ChEBI" id="CHEBI:29067"/>
        <dbReference type="ChEBI" id="CHEBI:57540"/>
        <dbReference type="ChEBI" id="CHEBI:57945"/>
        <dbReference type="EC" id="1.2.1.3"/>
    </reaction>
</comment>
<organism evidence="8 9">
    <name type="scientific">Gordonia neofelifaecis NRRL B-59395</name>
    <dbReference type="NCBI Taxonomy" id="644548"/>
    <lineage>
        <taxon>Bacteria</taxon>
        <taxon>Bacillati</taxon>
        <taxon>Actinomycetota</taxon>
        <taxon>Actinomycetes</taxon>
        <taxon>Mycobacteriales</taxon>
        <taxon>Gordoniaceae</taxon>
        <taxon>Gordonia</taxon>
    </lineage>
</organism>
<accession>F1YJ15</accession>
<dbReference type="InterPro" id="IPR029510">
    <property type="entry name" value="Ald_DH_CS_GLU"/>
</dbReference>
<evidence type="ECO:0000256" key="5">
    <source>
        <dbReference type="PROSITE-ProRule" id="PRU10007"/>
    </source>
</evidence>
<evidence type="ECO:0000313" key="9">
    <source>
        <dbReference type="Proteomes" id="UP000035065"/>
    </source>
</evidence>
<dbReference type="FunFam" id="3.40.605.10:FF:000007">
    <property type="entry name" value="NAD/NADP-dependent betaine aldehyde dehydrogenase"/>
    <property type="match status" value="1"/>
</dbReference>
<dbReference type="OrthoDB" id="6882680at2"/>
<dbReference type="PANTHER" id="PTHR42804">
    <property type="entry name" value="ALDEHYDE DEHYDROGENASE"/>
    <property type="match status" value="1"/>
</dbReference>
<dbReference type="PANTHER" id="PTHR42804:SF1">
    <property type="entry name" value="ALDEHYDE DEHYDROGENASE-RELATED"/>
    <property type="match status" value="1"/>
</dbReference>
<dbReference type="AlphaFoldDB" id="F1YJ15"/>
<dbReference type="PROSITE" id="PS00687">
    <property type="entry name" value="ALDEHYDE_DEHYDR_GLU"/>
    <property type="match status" value="1"/>
</dbReference>
<dbReference type="EMBL" id="AEUD01000006">
    <property type="protein sequence ID" value="EGD55473.1"/>
    <property type="molecule type" value="Genomic_DNA"/>
</dbReference>
<dbReference type="Proteomes" id="UP000035065">
    <property type="component" value="Unassembled WGS sequence"/>
</dbReference>
<comment type="caution">
    <text evidence="8">The sequence shown here is derived from an EMBL/GenBank/DDBJ whole genome shotgun (WGS) entry which is preliminary data.</text>
</comment>
<feature type="active site" evidence="5">
    <location>
        <position position="252"/>
    </location>
</feature>
<protein>
    <recommendedName>
        <fullName evidence="3">aldehyde dehydrogenase (NAD(+))</fullName>
        <ecNumber evidence="3">1.2.1.3</ecNumber>
    </recommendedName>
</protein>
<keyword evidence="9" id="KW-1185">Reference proteome</keyword>